<dbReference type="InterPro" id="IPR001227">
    <property type="entry name" value="Ac_transferase_dom_sf"/>
</dbReference>
<dbReference type="Gene3D" id="3.30.70.3290">
    <property type="match status" value="1"/>
</dbReference>
<gene>
    <name evidence="6" type="ORF">MSP7336_04456</name>
</gene>
<dbReference type="InterPro" id="IPR016036">
    <property type="entry name" value="Malonyl_transacylase_ACP-bd"/>
</dbReference>
<dbReference type="GO" id="GO:0006633">
    <property type="term" value="P:fatty acid biosynthetic process"/>
    <property type="evidence" value="ECO:0007669"/>
    <property type="project" value="TreeGrafter"/>
</dbReference>
<name>A0A1E3T6C9_MYCSH</name>
<evidence type="ECO:0000256" key="2">
    <source>
        <dbReference type="ARBA" id="ARBA00022553"/>
    </source>
</evidence>
<accession>A0A1E3T6C9</accession>
<proteinExistence type="predicted"/>
<evidence type="ECO:0000313" key="6">
    <source>
        <dbReference type="EMBL" id="SRX96180.1"/>
    </source>
</evidence>
<dbReference type="PANTHER" id="PTHR43775">
    <property type="entry name" value="FATTY ACID SYNTHASE"/>
    <property type="match status" value="1"/>
</dbReference>
<dbReference type="InterPro" id="IPR014043">
    <property type="entry name" value="Acyl_transferase_dom"/>
</dbReference>
<keyword evidence="7" id="KW-1185">Reference proteome</keyword>
<organism evidence="6 7">
    <name type="scientific">Mycobacterium shimoidei</name>
    <dbReference type="NCBI Taxonomy" id="29313"/>
    <lineage>
        <taxon>Bacteria</taxon>
        <taxon>Bacillati</taxon>
        <taxon>Actinomycetota</taxon>
        <taxon>Actinomycetes</taxon>
        <taxon>Mycobacteriales</taxon>
        <taxon>Mycobacteriaceae</taxon>
        <taxon>Mycobacterium</taxon>
    </lineage>
</organism>
<keyword evidence="1" id="KW-0596">Phosphopantetheine</keyword>
<sequence length="424" mass="45398">MPWVLSAKSTAALAEQAARLRAFVEQRPDADPKDVAYSLTATRASFDHRAVVVGAHRDELMSGLAALSSGTPAPNTVTGKAAATGGIVFVFPGQGSLWPGMAVELLDSAPAFDAQMRLCDAAFAEFVDWSLLETVRGVGLVSMDRVDVVQPVLFAVMVSLAAQWRALGIQPDAVLGYSHGEIAAAYVAGALSLRDAAKVVCLRSRAIRAIAGTGGMVSIARPVAEVFALIEPWTQLICVAAQDSPSLTVVSGDATVLDELTIVCEREDVPAMRIPVNYASHSAHVEALQEPLRELLSGLQPRTGEIEFISAVTGAGIDPSILDGDYWFANLRQPVLFEQAIWWSYEHGYRTFVESSPHPVLVAGIHESLQDCRNDHSVVGTLRRNEGGMSRFLLSAAEMHVHGTSPNWQSIFDDAGACRIDLPT</sequence>
<evidence type="ECO:0000256" key="1">
    <source>
        <dbReference type="ARBA" id="ARBA00022450"/>
    </source>
</evidence>
<dbReference type="SUPFAM" id="SSF55048">
    <property type="entry name" value="Probable ACP-binding domain of malonyl-CoA ACP transacylase"/>
    <property type="match status" value="1"/>
</dbReference>
<dbReference type="EMBL" id="UEGW01000001">
    <property type="protein sequence ID" value="SRX96180.1"/>
    <property type="molecule type" value="Genomic_DNA"/>
</dbReference>
<keyword evidence="4" id="KW-0012">Acyltransferase</keyword>
<dbReference type="GO" id="GO:0004312">
    <property type="term" value="F:fatty acid synthase activity"/>
    <property type="evidence" value="ECO:0007669"/>
    <property type="project" value="TreeGrafter"/>
</dbReference>
<dbReference type="FunFam" id="3.40.366.10:FF:000002">
    <property type="entry name" value="Probable polyketide synthase 2"/>
    <property type="match status" value="1"/>
</dbReference>
<feature type="domain" description="Malonyl-CoA:ACP transacylase (MAT)" evidence="5">
    <location>
        <begin position="90"/>
        <end position="386"/>
    </location>
</feature>
<dbReference type="PANTHER" id="PTHR43775:SF51">
    <property type="entry name" value="INACTIVE PHENOLPHTHIOCEROL SYNTHESIS POLYKETIDE SYNTHASE TYPE I PKS1-RELATED"/>
    <property type="match status" value="1"/>
</dbReference>
<dbReference type="InterPro" id="IPR050091">
    <property type="entry name" value="PKS_NRPS_Biosynth_Enz"/>
</dbReference>
<dbReference type="InterPro" id="IPR016035">
    <property type="entry name" value="Acyl_Trfase/lysoPLipase"/>
</dbReference>
<keyword evidence="2" id="KW-0597">Phosphoprotein</keyword>
<dbReference type="STRING" id="29313.BHQ16_19235"/>
<evidence type="ECO:0000256" key="3">
    <source>
        <dbReference type="ARBA" id="ARBA00022679"/>
    </source>
</evidence>
<dbReference type="Pfam" id="PF22621">
    <property type="entry name" value="CurL-like_PKS_C"/>
    <property type="match status" value="1"/>
</dbReference>
<evidence type="ECO:0000256" key="4">
    <source>
        <dbReference type="ARBA" id="ARBA00023315"/>
    </source>
</evidence>
<reference evidence="6 7" key="1">
    <citation type="submission" date="2018-05" db="EMBL/GenBank/DDBJ databases">
        <authorList>
            <consortium name="IHU Genomes"/>
        </authorList>
    </citation>
    <scope>NUCLEOTIDE SEQUENCE [LARGE SCALE GENOMIC DNA]</scope>
    <source>
        <strain evidence="6 7">P7336</strain>
    </source>
</reference>
<keyword evidence="3" id="KW-0808">Transferase</keyword>
<evidence type="ECO:0000313" key="7">
    <source>
        <dbReference type="Proteomes" id="UP000252015"/>
    </source>
</evidence>
<dbReference type="SUPFAM" id="SSF52151">
    <property type="entry name" value="FabD/lysophospholipase-like"/>
    <property type="match status" value="1"/>
</dbReference>
<dbReference type="SMART" id="SM00827">
    <property type="entry name" value="PKS_AT"/>
    <property type="match status" value="1"/>
</dbReference>
<dbReference type="Pfam" id="PF00698">
    <property type="entry name" value="Acyl_transf_1"/>
    <property type="match status" value="1"/>
</dbReference>
<dbReference type="Gene3D" id="3.40.366.10">
    <property type="entry name" value="Malonyl-Coenzyme A Acyl Carrier Protein, domain 2"/>
    <property type="match status" value="1"/>
</dbReference>
<dbReference type="AlphaFoldDB" id="A0A1E3T6C9"/>
<evidence type="ECO:0000259" key="5">
    <source>
        <dbReference type="SMART" id="SM00827"/>
    </source>
</evidence>
<dbReference type="Proteomes" id="UP000252015">
    <property type="component" value="Unassembled WGS sequence"/>
</dbReference>
<protein>
    <submittedName>
        <fullName evidence="6">Polyketide synthase Pks12 [Mycobacterium tuberculosis H37Rv]</fullName>
    </submittedName>
</protein>